<dbReference type="GO" id="GO:0005634">
    <property type="term" value="C:nucleus"/>
    <property type="evidence" value="ECO:0007669"/>
    <property type="project" value="UniProtKB-SubCell"/>
</dbReference>
<keyword evidence="4" id="KW-0862">Zinc</keyword>
<reference evidence="7" key="1">
    <citation type="journal article" date="2023" name="G3 (Bethesda)">
        <title>A reference genome for the long-term kleptoplast-retaining sea slug Elysia crispata morphotype clarki.</title>
        <authorList>
            <person name="Eastman K.E."/>
            <person name="Pendleton A.L."/>
            <person name="Shaikh M.A."/>
            <person name="Suttiyut T."/>
            <person name="Ogas R."/>
            <person name="Tomko P."/>
            <person name="Gavelis G."/>
            <person name="Widhalm J.R."/>
            <person name="Wisecaver J.H."/>
        </authorList>
    </citation>
    <scope>NUCLEOTIDE SEQUENCE</scope>
    <source>
        <strain evidence="7">ECLA1</strain>
    </source>
</reference>
<proteinExistence type="predicted"/>
<feature type="chain" id="PRO_5042023529" description="Transposase" evidence="6">
    <location>
        <begin position="18"/>
        <end position="141"/>
    </location>
</feature>
<keyword evidence="5" id="KW-0539">Nucleus</keyword>
<name>A0AAE0YEM8_9GAST</name>
<accession>A0AAE0YEM8</accession>
<evidence type="ECO:0000256" key="6">
    <source>
        <dbReference type="SAM" id="SignalP"/>
    </source>
</evidence>
<dbReference type="Proteomes" id="UP001283361">
    <property type="component" value="Unassembled WGS sequence"/>
</dbReference>
<keyword evidence="3" id="KW-0863">Zinc-finger</keyword>
<evidence type="ECO:0000313" key="8">
    <source>
        <dbReference type="Proteomes" id="UP001283361"/>
    </source>
</evidence>
<dbReference type="PANTHER" id="PTHR46481">
    <property type="entry name" value="ZINC FINGER BED DOMAIN-CONTAINING PROTEIN 4"/>
    <property type="match status" value="1"/>
</dbReference>
<organism evidence="7 8">
    <name type="scientific">Elysia crispata</name>
    <name type="common">lettuce slug</name>
    <dbReference type="NCBI Taxonomy" id="231223"/>
    <lineage>
        <taxon>Eukaryota</taxon>
        <taxon>Metazoa</taxon>
        <taxon>Spiralia</taxon>
        <taxon>Lophotrochozoa</taxon>
        <taxon>Mollusca</taxon>
        <taxon>Gastropoda</taxon>
        <taxon>Heterobranchia</taxon>
        <taxon>Euthyneura</taxon>
        <taxon>Panpulmonata</taxon>
        <taxon>Sacoglossa</taxon>
        <taxon>Placobranchoidea</taxon>
        <taxon>Plakobranchidae</taxon>
        <taxon>Elysia</taxon>
    </lineage>
</organism>
<evidence type="ECO:0000256" key="3">
    <source>
        <dbReference type="ARBA" id="ARBA00022771"/>
    </source>
</evidence>
<evidence type="ECO:0000256" key="2">
    <source>
        <dbReference type="ARBA" id="ARBA00022723"/>
    </source>
</evidence>
<feature type="signal peptide" evidence="6">
    <location>
        <begin position="1"/>
        <end position="17"/>
    </location>
</feature>
<dbReference type="PANTHER" id="PTHR46481:SF10">
    <property type="entry name" value="ZINC FINGER BED DOMAIN-CONTAINING PROTEIN 39"/>
    <property type="match status" value="1"/>
</dbReference>
<dbReference type="AlphaFoldDB" id="A0AAE0YEM8"/>
<evidence type="ECO:0000313" key="7">
    <source>
        <dbReference type="EMBL" id="KAK3742960.1"/>
    </source>
</evidence>
<keyword evidence="8" id="KW-1185">Reference proteome</keyword>
<gene>
    <name evidence="7" type="ORF">RRG08_018693</name>
</gene>
<evidence type="ECO:0000256" key="4">
    <source>
        <dbReference type="ARBA" id="ARBA00022833"/>
    </source>
</evidence>
<dbReference type="GO" id="GO:0008270">
    <property type="term" value="F:zinc ion binding"/>
    <property type="evidence" value="ECO:0007669"/>
    <property type="project" value="UniProtKB-KW"/>
</dbReference>
<protein>
    <recommendedName>
        <fullName evidence="9">Transposase</fullName>
    </recommendedName>
</protein>
<comment type="subcellular location">
    <subcellularLocation>
        <location evidence="1">Nucleus</location>
    </subcellularLocation>
</comment>
<dbReference type="InterPro" id="IPR052035">
    <property type="entry name" value="ZnF_BED_domain_contain"/>
</dbReference>
<dbReference type="EMBL" id="JAWDGP010006328">
    <property type="protein sequence ID" value="KAK3742960.1"/>
    <property type="molecule type" value="Genomic_DNA"/>
</dbReference>
<comment type="caution">
    <text evidence="7">The sequence shown here is derived from an EMBL/GenBank/DDBJ whole genome shotgun (WGS) entry which is preliminary data.</text>
</comment>
<evidence type="ECO:0000256" key="1">
    <source>
        <dbReference type="ARBA" id="ARBA00004123"/>
    </source>
</evidence>
<evidence type="ECO:0008006" key="9">
    <source>
        <dbReference type="Google" id="ProtNLM"/>
    </source>
</evidence>
<keyword evidence="6" id="KW-0732">Signal</keyword>
<sequence length="141" mass="16618">MHIALLTCAVTRALLLAFRTSYWLLEDLLHIELWLALSDHFLINRKLNLSLRRFILALDPQYEITERKKITQVFILRLYKKEEALKKELENTEHIALTTDEWTSRTTKGYMAVTARFIDIAVRSSRDKANNIFYDIGKYKG</sequence>
<keyword evidence="2" id="KW-0479">Metal-binding</keyword>
<evidence type="ECO:0000256" key="5">
    <source>
        <dbReference type="ARBA" id="ARBA00023242"/>
    </source>
</evidence>